<sequence>MELNILKEKIVEKLKDIFKSSDYFTYLFVLLITKIIKYFNIYTYFIFLNNKHNRNNGYFS</sequence>
<organism evidence="2 3">
    <name type="scientific">Sebaldella termitidis (strain ATCC 33386 / NCTC 11300)</name>
    <dbReference type="NCBI Taxonomy" id="526218"/>
    <lineage>
        <taxon>Bacteria</taxon>
        <taxon>Fusobacteriati</taxon>
        <taxon>Fusobacteriota</taxon>
        <taxon>Fusobacteriia</taxon>
        <taxon>Fusobacteriales</taxon>
        <taxon>Leptotrichiaceae</taxon>
        <taxon>Sebaldella</taxon>
    </lineage>
</organism>
<keyword evidence="1" id="KW-0812">Transmembrane</keyword>
<dbReference type="HOGENOM" id="CLU_2939187_0_0_0"/>
<feature type="transmembrane region" description="Helical" evidence="1">
    <location>
        <begin position="23"/>
        <end position="47"/>
    </location>
</feature>
<dbReference type="EMBL" id="CP001739">
    <property type="protein sequence ID" value="ACZ09516.1"/>
    <property type="molecule type" value="Genomic_DNA"/>
</dbReference>
<dbReference type="AlphaFoldDB" id="D1AME2"/>
<dbReference type="STRING" id="526218.Sterm_2671"/>
<evidence type="ECO:0000256" key="1">
    <source>
        <dbReference type="SAM" id="Phobius"/>
    </source>
</evidence>
<keyword evidence="1" id="KW-1133">Transmembrane helix</keyword>
<dbReference type="Proteomes" id="UP000000845">
    <property type="component" value="Chromosome"/>
</dbReference>
<gene>
    <name evidence="2" type="ordered locus">Sterm_2671</name>
</gene>
<keyword evidence="1" id="KW-0472">Membrane</keyword>
<protein>
    <submittedName>
        <fullName evidence="2">Uncharacterized protein</fullName>
    </submittedName>
</protein>
<evidence type="ECO:0000313" key="3">
    <source>
        <dbReference type="Proteomes" id="UP000000845"/>
    </source>
</evidence>
<accession>D1AME2</accession>
<keyword evidence="3" id="KW-1185">Reference proteome</keyword>
<reference evidence="3" key="1">
    <citation type="submission" date="2009-09" db="EMBL/GenBank/DDBJ databases">
        <title>The complete chromosome of Sebaldella termitidis ATCC 33386.</title>
        <authorList>
            <consortium name="US DOE Joint Genome Institute (JGI-PGF)"/>
            <person name="Lucas S."/>
            <person name="Copeland A."/>
            <person name="Lapidus A."/>
            <person name="Glavina del Rio T."/>
            <person name="Dalin E."/>
            <person name="Tice H."/>
            <person name="Bruce D."/>
            <person name="Goodwin L."/>
            <person name="Pitluck S."/>
            <person name="Kyrpides N."/>
            <person name="Mavromatis K."/>
            <person name="Ivanova N."/>
            <person name="Mikhailova N."/>
            <person name="Sims D."/>
            <person name="Meincke L."/>
            <person name="Brettin T."/>
            <person name="Detter J.C."/>
            <person name="Han C."/>
            <person name="Larimer F."/>
            <person name="Land M."/>
            <person name="Hauser L."/>
            <person name="Markowitz V."/>
            <person name="Cheng J.F."/>
            <person name="Hugenholtz P."/>
            <person name="Woyke T."/>
            <person name="Wu D."/>
            <person name="Eisen J.A."/>
        </authorList>
    </citation>
    <scope>NUCLEOTIDE SEQUENCE [LARGE SCALE GENOMIC DNA]</scope>
    <source>
        <strain evidence="3">ATCC 33386 / NCTC 11300</strain>
    </source>
</reference>
<dbReference type="KEGG" id="str:Sterm_2671"/>
<reference evidence="2 3" key="2">
    <citation type="journal article" date="2010" name="Stand. Genomic Sci.">
        <title>Complete genome sequence of Sebaldella termitidis type strain (NCTC 11300).</title>
        <authorList>
            <person name="Harmon-Smith M."/>
            <person name="Celia L."/>
            <person name="Chertkov O."/>
            <person name="Lapidus A."/>
            <person name="Copeland A."/>
            <person name="Glavina Del Rio T."/>
            <person name="Nolan M."/>
            <person name="Lucas S."/>
            <person name="Tice H."/>
            <person name="Cheng J.F."/>
            <person name="Han C."/>
            <person name="Detter J.C."/>
            <person name="Bruce D."/>
            <person name="Goodwin L."/>
            <person name="Pitluck S."/>
            <person name="Pati A."/>
            <person name="Liolios K."/>
            <person name="Ivanova N."/>
            <person name="Mavromatis K."/>
            <person name="Mikhailova N."/>
            <person name="Chen A."/>
            <person name="Palaniappan K."/>
            <person name="Land M."/>
            <person name="Hauser L."/>
            <person name="Chang Y.J."/>
            <person name="Jeffries C.D."/>
            <person name="Brettin T."/>
            <person name="Goker M."/>
            <person name="Beck B."/>
            <person name="Bristow J."/>
            <person name="Eisen J.A."/>
            <person name="Markowitz V."/>
            <person name="Hugenholtz P."/>
            <person name="Kyrpides N.C."/>
            <person name="Klenk H.P."/>
            <person name="Chen F."/>
        </authorList>
    </citation>
    <scope>NUCLEOTIDE SEQUENCE [LARGE SCALE GENOMIC DNA]</scope>
    <source>
        <strain evidence="3">ATCC 33386 / NCTC 11300</strain>
    </source>
</reference>
<proteinExistence type="predicted"/>
<name>D1AME2_SEBTE</name>
<evidence type="ECO:0000313" key="2">
    <source>
        <dbReference type="EMBL" id="ACZ09516.1"/>
    </source>
</evidence>